<keyword evidence="3" id="KW-1185">Reference proteome</keyword>
<evidence type="ECO:0000313" key="2">
    <source>
        <dbReference type="EMBL" id="KZE83954.1"/>
    </source>
</evidence>
<comment type="caution">
    <text evidence="2">The sequence shown here is derived from an EMBL/GenBank/DDBJ whole genome shotgun (WGS) entry which is preliminary data.</text>
</comment>
<evidence type="ECO:0000313" key="3">
    <source>
        <dbReference type="Proteomes" id="UP000076630"/>
    </source>
</evidence>
<reference evidence="2 3" key="1">
    <citation type="submission" date="2016-01" db="EMBL/GenBank/DDBJ databases">
        <title>Whole genome sequencing of Myroides marinus L41.</title>
        <authorList>
            <person name="Hong K.W."/>
        </authorList>
    </citation>
    <scope>NUCLEOTIDE SEQUENCE [LARGE SCALE GENOMIC DNA]</scope>
    <source>
        <strain evidence="2 3">L41</strain>
    </source>
</reference>
<feature type="domain" description="Helix-turn-helix" evidence="1">
    <location>
        <begin position="44"/>
        <end position="87"/>
    </location>
</feature>
<dbReference type="PANTHER" id="PTHR34585:SF22">
    <property type="entry name" value="HELIX-TURN-HELIX DOMAIN-CONTAINING PROTEIN"/>
    <property type="match status" value="1"/>
</dbReference>
<sequence length="88" mass="10666">MKVEFITKEDLEIFKQEIITEIRRYSPFNRKKDQEIKQWIKSYEVRKLLGISPGTLQNMRINGTIPFKKIGGLMFYRYEDILKMMETE</sequence>
<dbReference type="Pfam" id="PF12728">
    <property type="entry name" value="HTH_17"/>
    <property type="match status" value="1"/>
</dbReference>
<dbReference type="EMBL" id="LQNU01000033">
    <property type="protein sequence ID" value="KZE83954.1"/>
    <property type="molecule type" value="Genomic_DNA"/>
</dbReference>
<proteinExistence type="predicted"/>
<dbReference type="AlphaFoldDB" id="A0A164AJ46"/>
<evidence type="ECO:0000259" key="1">
    <source>
        <dbReference type="Pfam" id="PF12728"/>
    </source>
</evidence>
<name>A0A164AJ46_9FLAO</name>
<protein>
    <submittedName>
        <fullName evidence="2">Transcriptional regulator</fullName>
    </submittedName>
</protein>
<gene>
    <name evidence="2" type="ORF">AV926_03360</name>
</gene>
<accession>A0A164AJ46</accession>
<dbReference type="RefSeq" id="WP_016649724.1">
    <property type="nucleotide sequence ID" value="NZ_JWJO01000061.1"/>
</dbReference>
<organism evidence="2 3">
    <name type="scientific">Myroides marinus</name>
    <dbReference type="NCBI Taxonomy" id="703342"/>
    <lineage>
        <taxon>Bacteria</taxon>
        <taxon>Pseudomonadati</taxon>
        <taxon>Bacteroidota</taxon>
        <taxon>Flavobacteriia</taxon>
        <taxon>Flavobacteriales</taxon>
        <taxon>Flavobacteriaceae</taxon>
        <taxon>Myroides</taxon>
    </lineage>
</organism>
<dbReference type="InterPro" id="IPR009061">
    <property type="entry name" value="DNA-bd_dom_put_sf"/>
</dbReference>
<dbReference type="SUPFAM" id="SSF46955">
    <property type="entry name" value="Putative DNA-binding domain"/>
    <property type="match status" value="1"/>
</dbReference>
<dbReference type="InterPro" id="IPR041657">
    <property type="entry name" value="HTH_17"/>
</dbReference>
<dbReference type="PANTHER" id="PTHR34585">
    <property type="match status" value="1"/>
</dbReference>
<dbReference type="OrthoDB" id="1524679at2"/>
<dbReference type="Proteomes" id="UP000076630">
    <property type="component" value="Unassembled WGS sequence"/>
</dbReference>